<keyword evidence="6 9" id="KW-0238">DNA-binding</keyword>
<dbReference type="GO" id="GO:0003677">
    <property type="term" value="F:DNA binding"/>
    <property type="evidence" value="ECO:0007669"/>
    <property type="project" value="UniProtKB-KW"/>
</dbReference>
<evidence type="ECO:0000256" key="3">
    <source>
        <dbReference type="ARBA" id="ARBA00022806"/>
    </source>
</evidence>
<dbReference type="NCBIfam" id="NF003426">
    <property type="entry name" value="PRK04914.1"/>
    <property type="match status" value="1"/>
</dbReference>
<protein>
    <recommendedName>
        <fullName evidence="9">RNA polymerase-associated protein RapA</fullName>
        <ecNumber evidence="9">3.6.4.-</ecNumber>
    </recommendedName>
    <alternativeName>
        <fullName evidence="9">ATP-dependent helicase HepA</fullName>
    </alternativeName>
</protein>
<keyword evidence="8 9" id="KW-0804">Transcription</keyword>
<comment type="subunit">
    <text evidence="9">Interacts with the RNAP. Has a higher affinity for the core RNAP than for the holoenzyme. Its ATPase activity is stimulated by binding to RNAP.</text>
</comment>
<evidence type="ECO:0000256" key="6">
    <source>
        <dbReference type="ARBA" id="ARBA00023125"/>
    </source>
</evidence>
<dbReference type="InterPro" id="IPR001650">
    <property type="entry name" value="Helicase_C-like"/>
</dbReference>
<dbReference type="EC" id="3.6.4.-" evidence="9"/>
<evidence type="ECO:0000256" key="7">
    <source>
        <dbReference type="ARBA" id="ARBA00023159"/>
    </source>
</evidence>
<dbReference type="InterPro" id="IPR038718">
    <property type="entry name" value="SNF2-like_sf"/>
</dbReference>
<feature type="domain" description="Helicase ATP-binding" evidence="10">
    <location>
        <begin position="164"/>
        <end position="332"/>
    </location>
</feature>
<dbReference type="PANTHER" id="PTHR45766:SF6">
    <property type="entry name" value="SWI_SNF-RELATED MATRIX-ASSOCIATED ACTIN-DEPENDENT REGULATOR OF CHROMATIN SUBFAMILY A-LIKE PROTEIN 1"/>
    <property type="match status" value="1"/>
</dbReference>
<evidence type="ECO:0000259" key="10">
    <source>
        <dbReference type="PROSITE" id="PS51192"/>
    </source>
</evidence>
<dbReference type="CDD" id="cd18011">
    <property type="entry name" value="DEXDc_RapA"/>
    <property type="match status" value="1"/>
</dbReference>
<evidence type="ECO:0000256" key="5">
    <source>
        <dbReference type="ARBA" id="ARBA00023015"/>
    </source>
</evidence>
<keyword evidence="4 9" id="KW-0067">ATP-binding</keyword>
<dbReference type="InterPro" id="IPR000330">
    <property type="entry name" value="SNF2_N"/>
</dbReference>
<dbReference type="InterPro" id="IPR040766">
    <property type="entry name" value="Tudor_2_RapA"/>
</dbReference>
<dbReference type="Gene3D" id="6.10.140.1500">
    <property type="match status" value="1"/>
</dbReference>
<dbReference type="SMART" id="SM00490">
    <property type="entry name" value="HELICc"/>
    <property type="match status" value="1"/>
</dbReference>
<feature type="short sequence motif" description="DEAH box" evidence="9">
    <location>
        <begin position="278"/>
        <end position="281"/>
    </location>
</feature>
<keyword evidence="5 9" id="KW-0805">Transcription regulation</keyword>
<keyword evidence="7 9" id="KW-0010">Activator</keyword>
<dbReference type="Pfam" id="PF00271">
    <property type="entry name" value="Helicase_C"/>
    <property type="match status" value="1"/>
</dbReference>
<dbReference type="Gene3D" id="3.40.50.300">
    <property type="entry name" value="P-loop containing nucleotide triphosphate hydrolases"/>
    <property type="match status" value="1"/>
</dbReference>
<dbReference type="AlphaFoldDB" id="A0AAE9VR70"/>
<dbReference type="PANTHER" id="PTHR45766">
    <property type="entry name" value="DNA ANNEALING HELICASE AND ENDONUCLEASE ZRANB3 FAMILY MEMBER"/>
    <property type="match status" value="1"/>
</dbReference>
<dbReference type="Pfam" id="PF12137">
    <property type="entry name" value="RapA_C"/>
    <property type="match status" value="1"/>
</dbReference>
<dbReference type="PROSITE" id="PS51192">
    <property type="entry name" value="HELICASE_ATP_BIND_1"/>
    <property type="match status" value="1"/>
</dbReference>
<dbReference type="InterPro" id="IPR057342">
    <property type="entry name" value="DEXDc_RapA"/>
</dbReference>
<dbReference type="SMART" id="SM00487">
    <property type="entry name" value="DEXDc"/>
    <property type="match status" value="1"/>
</dbReference>
<dbReference type="KEGG" id="dce:O6P33_06180"/>
<keyword evidence="1 9" id="KW-0547">Nucleotide-binding</keyword>
<keyword evidence="2 9" id="KW-0378">Hydrolase</keyword>
<dbReference type="EMBL" id="CP114976">
    <property type="protein sequence ID" value="WBE26407.1"/>
    <property type="molecule type" value="Genomic_DNA"/>
</dbReference>
<keyword evidence="13" id="KW-1185">Reference proteome</keyword>
<dbReference type="GO" id="GO:0005524">
    <property type="term" value="F:ATP binding"/>
    <property type="evidence" value="ECO:0007669"/>
    <property type="project" value="UniProtKB-UniRule"/>
</dbReference>
<feature type="domain" description="Helicase C-terminal" evidence="11">
    <location>
        <begin position="481"/>
        <end position="635"/>
    </location>
</feature>
<dbReference type="Gene3D" id="6.10.140.2230">
    <property type="match status" value="1"/>
</dbReference>
<dbReference type="Gene3D" id="3.40.50.10810">
    <property type="entry name" value="Tandem AAA-ATPase domain"/>
    <property type="match status" value="1"/>
</dbReference>
<gene>
    <name evidence="9 12" type="primary">rapA</name>
    <name evidence="12" type="ORF">O6P33_06180</name>
</gene>
<dbReference type="Gene3D" id="2.30.30.140">
    <property type="match status" value="1"/>
</dbReference>
<evidence type="ECO:0000256" key="4">
    <source>
        <dbReference type="ARBA" id="ARBA00022840"/>
    </source>
</evidence>
<accession>A0AAE9VR70</accession>
<dbReference type="InterPro" id="IPR023949">
    <property type="entry name" value="Helicase_RapA"/>
</dbReference>
<dbReference type="InterPro" id="IPR049730">
    <property type="entry name" value="SNF2/RAD54-like_C"/>
</dbReference>
<dbReference type="InterPro" id="IPR014001">
    <property type="entry name" value="Helicase_ATP-bd"/>
</dbReference>
<reference evidence="12 13" key="1">
    <citation type="submission" date="2022-12" db="EMBL/GenBank/DDBJ databases">
        <title>Coexistence and Characterization of a Novel Tigecycline Resistance gene tet(X) variant and blaNDM-1 in a Pseudomonas caeni Isolate of Chicken Origin.</title>
        <authorList>
            <person name="Lu X."/>
            <person name="Zhang L."/>
            <person name="Li R."/>
            <person name="Wang Z."/>
        </authorList>
    </citation>
    <scope>NUCLEOTIDE SEQUENCE [LARGE SCALE GENOMIC DNA]</scope>
    <source>
        <strain evidence="12 13">CE14</strain>
    </source>
</reference>
<dbReference type="InterPro" id="IPR027417">
    <property type="entry name" value="P-loop_NTPase"/>
</dbReference>
<evidence type="ECO:0000313" key="12">
    <source>
        <dbReference type="EMBL" id="WBE26407.1"/>
    </source>
</evidence>
<dbReference type="Gene3D" id="3.30.360.80">
    <property type="match status" value="1"/>
</dbReference>
<name>A0AAE9VR70_9GAMM</name>
<sequence>MTQQYLPGQRWISDGEAEQGLGTVLTSDGRLLTILYPATGETRQYSQRNAPLTRVRFVPGDEISHFDGWTMTVREVSEIDGLLIYQGFNSNNEDCLLPETQLSNFIQFRMASDRLVAGQVDPLSWFTLRYNSLQHNSDIQQSELWGLAGVRAQPIAHQLHIAKEVADRIAPRVLLADEVGLGKTIEAGLIIHRQLLSGRASRILLIVPETLQHQWLVEMRRRFNLDVALFDAQRFLESDADNPFEDCQIALVAMNWLLEDQLAQDALFSCDWDIMVVDEAHHLVWHPEQSSPAYELIEGLAGVIPGVLLLTATPEQLGQDSHFARLRLLDPHRFHDLAAFREESQHYQAIADAVRELLEQEQLSSTAEATIQTFLGDSSQALISAFNTGDNQAAPRLIRQLLDRHGTGRLLFRNTRAAISGFPERKLHAAPLPCPEQYATHPVDLHAQLYPELYAGRPSSLALDETEDSGAAQHWWQFDPRVDWLLATLKELKQEKVLVICAHADTALDLGDALRIRSGIPATTFHEGMSIIERDRAAAWFADDEFGAQVMFCSEIGSEGRNFQFSHHLVLFDLPQHPDLLEQRIGRLDRIGQQHTIEVHVPYLEGTAQQRVFEWYHQALNAFLATCPTGNALQLEFSEQLEGMLLDTENSVDWQSLLASASAMRAELEVEMEKGRDRLLEINSSGAGRGQALVEAIAAQDDTFALPIYMEQLFNAFGINSEDHSDNALILRPSEKMLDASFPLGSDEAVTITYDRELALSREDMQFITWEHPMVQGGMDLVLSGSMGNTAVALLKNKAIKTGTLLIELIYVSEAIAPKHLQLGRFLPPVAMRCLLDDKGNDLAQHVSFETLNDQLERVPRSSASKFARAQRETILRLVDSAQTAMQPRHAERVAQASTAFSANLTEEIERLSALQAINPSVRDEEIETLSAYKEQGLTMLSKAALRLEAVRVLVAG</sequence>
<dbReference type="GO" id="GO:0016817">
    <property type="term" value="F:hydrolase activity, acting on acid anhydrides"/>
    <property type="evidence" value="ECO:0007669"/>
    <property type="project" value="InterPro"/>
</dbReference>
<comment type="similarity">
    <text evidence="9">Belongs to the SNF2/RAD54 helicase family. RapA subfamily.</text>
</comment>
<dbReference type="Pfam" id="PF00176">
    <property type="entry name" value="SNF2-rel_dom"/>
    <property type="match status" value="1"/>
</dbReference>
<dbReference type="RefSeq" id="WP_269819329.1">
    <property type="nucleotide sequence ID" value="NZ_CP114976.1"/>
</dbReference>
<feature type="binding site" evidence="9">
    <location>
        <begin position="177"/>
        <end position="184"/>
    </location>
    <ligand>
        <name>ATP</name>
        <dbReference type="ChEBI" id="CHEBI:30616"/>
    </ligand>
</feature>
<dbReference type="SUPFAM" id="SSF52540">
    <property type="entry name" value="P-loop containing nucleoside triphosphate hydrolases"/>
    <property type="match status" value="2"/>
</dbReference>
<dbReference type="Pfam" id="PF18339">
    <property type="entry name" value="Tudor_1_RapA"/>
    <property type="match status" value="1"/>
</dbReference>
<organism evidence="12 13">
    <name type="scientific">Denitrificimonas caeni</name>
    <dbReference type="NCBI Taxonomy" id="521720"/>
    <lineage>
        <taxon>Bacteria</taxon>
        <taxon>Pseudomonadati</taxon>
        <taxon>Pseudomonadota</taxon>
        <taxon>Gammaproteobacteria</taxon>
        <taxon>Pseudomonadales</taxon>
        <taxon>Pseudomonadaceae</taxon>
        <taxon>Denitrificimonas</taxon>
    </lineage>
</organism>
<dbReference type="InterPro" id="IPR022737">
    <property type="entry name" value="RapA_C"/>
</dbReference>
<keyword evidence="3 9" id="KW-0347">Helicase</keyword>
<evidence type="ECO:0000256" key="2">
    <source>
        <dbReference type="ARBA" id="ARBA00022801"/>
    </source>
</evidence>
<dbReference type="CDD" id="cd18793">
    <property type="entry name" value="SF2_C_SNF"/>
    <property type="match status" value="1"/>
</dbReference>
<comment type="function">
    <text evidence="9">Transcription regulator that activates transcription by stimulating RNA polymerase (RNAP) recycling in case of stress conditions such as supercoiled DNA or high salt concentrations. Probably acts by releasing the RNAP, when it is trapped or immobilized on tightly supercoiled DNA. Does not activate transcription on linear DNA. Probably not involved in DNA repair.</text>
</comment>
<evidence type="ECO:0000313" key="13">
    <source>
        <dbReference type="Proteomes" id="UP001212189"/>
    </source>
</evidence>
<dbReference type="PROSITE" id="PS51194">
    <property type="entry name" value="HELICASE_CTER"/>
    <property type="match status" value="1"/>
</dbReference>
<dbReference type="GO" id="GO:0006355">
    <property type="term" value="P:regulation of DNA-templated transcription"/>
    <property type="evidence" value="ECO:0007669"/>
    <property type="project" value="UniProtKB-UniRule"/>
</dbReference>
<proteinExistence type="inferred from homology"/>
<evidence type="ECO:0000259" key="11">
    <source>
        <dbReference type="PROSITE" id="PS51194"/>
    </source>
</evidence>
<dbReference type="InterPro" id="IPR040765">
    <property type="entry name" value="Tudor_1_RapA"/>
</dbReference>
<evidence type="ECO:0000256" key="9">
    <source>
        <dbReference type="HAMAP-Rule" id="MF_01821"/>
    </source>
</evidence>
<dbReference type="Pfam" id="PF18337">
    <property type="entry name" value="Tudor_RapA"/>
    <property type="match status" value="1"/>
</dbReference>
<dbReference type="GO" id="GO:0004386">
    <property type="term" value="F:helicase activity"/>
    <property type="evidence" value="ECO:0007669"/>
    <property type="project" value="UniProtKB-UniRule"/>
</dbReference>
<dbReference type="Gene3D" id="2.30.30.930">
    <property type="match status" value="1"/>
</dbReference>
<evidence type="ECO:0000256" key="8">
    <source>
        <dbReference type="ARBA" id="ARBA00023163"/>
    </source>
</evidence>
<evidence type="ECO:0000256" key="1">
    <source>
        <dbReference type="ARBA" id="ARBA00022741"/>
    </source>
</evidence>
<dbReference type="HAMAP" id="MF_01821">
    <property type="entry name" value="Helicase_RapA"/>
    <property type="match status" value="1"/>
</dbReference>
<dbReference type="Proteomes" id="UP001212189">
    <property type="component" value="Chromosome"/>
</dbReference>